<gene>
    <name evidence="11" type="ORF">LITE_LOCUS30904</name>
</gene>
<dbReference type="GO" id="GO:0048038">
    <property type="term" value="F:quinone binding"/>
    <property type="evidence" value="ECO:0007669"/>
    <property type="project" value="InterPro"/>
</dbReference>
<feature type="domain" description="Copper amine oxidase catalytic" evidence="8">
    <location>
        <begin position="349"/>
        <end position="490"/>
    </location>
</feature>
<comment type="similarity">
    <text evidence="1 6">Belongs to the copper/topaquinone oxidase family.</text>
</comment>
<evidence type="ECO:0000256" key="6">
    <source>
        <dbReference type="RuleBase" id="RU000672"/>
    </source>
</evidence>
<dbReference type="Proteomes" id="UP001154282">
    <property type="component" value="Unassembled WGS sequence"/>
</dbReference>
<dbReference type="Pfam" id="PF02728">
    <property type="entry name" value="Cu_amine_oxidN3"/>
    <property type="match status" value="1"/>
</dbReference>
<comment type="caution">
    <text evidence="11">The sequence shown here is derived from an EMBL/GenBank/DDBJ whole genome shotgun (WGS) entry which is preliminary data.</text>
</comment>
<evidence type="ECO:0000256" key="7">
    <source>
        <dbReference type="SAM" id="MobiDB-lite"/>
    </source>
</evidence>
<dbReference type="GO" id="GO:0008131">
    <property type="term" value="F:primary methylamine oxidase activity"/>
    <property type="evidence" value="ECO:0007669"/>
    <property type="project" value="InterPro"/>
</dbReference>
<accession>A0AAV0MZ08</accession>
<dbReference type="InterPro" id="IPR015798">
    <property type="entry name" value="Cu_amine_oxidase_C"/>
</dbReference>
<dbReference type="SUPFAM" id="SSF54416">
    <property type="entry name" value="Amine oxidase N-terminal region"/>
    <property type="match status" value="2"/>
</dbReference>
<keyword evidence="4 6" id="KW-0560">Oxidoreductase</keyword>
<feature type="domain" description="Copper amine oxidase N2-terminal" evidence="9">
    <location>
        <begin position="95"/>
        <end position="180"/>
    </location>
</feature>
<feature type="domain" description="Copper amine oxidase catalytic" evidence="8">
    <location>
        <begin position="492"/>
        <end position="729"/>
    </location>
</feature>
<evidence type="ECO:0000259" key="8">
    <source>
        <dbReference type="Pfam" id="PF01179"/>
    </source>
</evidence>
<dbReference type="GO" id="GO:0009308">
    <property type="term" value="P:amine metabolic process"/>
    <property type="evidence" value="ECO:0007669"/>
    <property type="project" value="UniProtKB-UniRule"/>
</dbReference>
<dbReference type="PANTHER" id="PTHR10638:SF80">
    <property type="entry name" value="AMINE OXIDASE"/>
    <property type="match status" value="1"/>
</dbReference>
<dbReference type="AlphaFoldDB" id="A0AAV0MZ08"/>
<keyword evidence="5 6" id="KW-0186">Copper</keyword>
<feature type="compositionally biased region" description="Low complexity" evidence="7">
    <location>
        <begin position="12"/>
        <end position="25"/>
    </location>
</feature>
<dbReference type="Pfam" id="PF02727">
    <property type="entry name" value="Cu_amine_oxidN2"/>
    <property type="match status" value="1"/>
</dbReference>
<evidence type="ECO:0000259" key="9">
    <source>
        <dbReference type="Pfam" id="PF02727"/>
    </source>
</evidence>
<dbReference type="InterPro" id="IPR015802">
    <property type="entry name" value="Cu_amine_oxidase_N3"/>
</dbReference>
<proteinExistence type="inferred from homology"/>
<comment type="PTM">
    <text evidence="6">Topaquinone (TPQ) is generated by copper-dependent autoxidation of a specific tyrosyl residue.</text>
</comment>
<feature type="domain" description="Copper amine oxidase N3-terminal" evidence="10">
    <location>
        <begin position="220"/>
        <end position="323"/>
    </location>
</feature>
<feature type="region of interest" description="Disordered" evidence="7">
    <location>
        <begin position="1"/>
        <end position="42"/>
    </location>
</feature>
<evidence type="ECO:0000256" key="4">
    <source>
        <dbReference type="ARBA" id="ARBA00023002"/>
    </source>
</evidence>
<dbReference type="InterPro" id="IPR000269">
    <property type="entry name" value="Cu_amine_oxidase"/>
</dbReference>
<sequence>MASASQKAKIPSSACCRNDSSSSGSIVRRQASAAGAQPENAVQDWIVSSRRDDQYASKTDISSLISPVERLPDASPKLPAAKPVMPVMLRAQSSHPLDPLSAAEISVAVATVRAAGATPEVRDGMRFIEVVLLEPEKHVVALADAYFFPPFQPSLLPRLKGGPIIPTKLPPRRARLVVYNKMSNETSVWIVELSEVHAATRGGNHRGKVVSSELVPDVQPPMDAAEYAECEAAVKEYPAFREAMKKRGVDDMDLVMVDAWCVGYHSEADAPNRRLAKPLIFCRTDSDNPMDNGYARPVEGMHILVDMQNMKIIEFEDRKLVPLPTADPLRNYTPGETRGGVDRSDIKALQIVQPEGPSFRVSGHFVEWQKWNFRIGFTPREGLVIHSIAYTDGSRGRRPVAHRLSFVEMVVPYGDPNDPHYRKNAFDAGEDGLGKNAHSLKKGCDCLGYIKYFDAHFTNFTGGVETIENCVCLHEEDHGMLWKHQDWRTGLAEDGKIEAEVKLTGILSLGALQPGEVRKYGTIIAPGLYAPVHQHFFVARMNMAVDCRPGEAYNQVAEVNVKVEAPGENNAHNNAFYAEETVLRSESQATRDCNALSARHWIIRNTRIVNRTGQLTGYKLVPSSNCLPLAGPEAKFLRRAAFLKHNLWVTAYAAGEMFPGGEFPNQNPRVGEGLATWVKQDRQLEEEDIVLWYVFGVTHVPRLEDWPVMPVERTGFSLMPHGFFNCSPAVDVPPSASELDAKESDVKVEKSGLLSSKL</sequence>
<dbReference type="FunFam" id="3.10.450.40:FF:000002">
    <property type="entry name" value="Amine oxidase"/>
    <property type="match status" value="1"/>
</dbReference>
<dbReference type="InterPro" id="IPR015800">
    <property type="entry name" value="Cu_amine_oxidase_N2"/>
</dbReference>
<dbReference type="Gene3D" id="2.70.98.20">
    <property type="entry name" value="Copper amine oxidase, catalytic domain"/>
    <property type="match status" value="2"/>
</dbReference>
<evidence type="ECO:0000313" key="11">
    <source>
        <dbReference type="EMBL" id="CAI0451546.1"/>
    </source>
</evidence>
<keyword evidence="3 6" id="KW-0801">TPQ</keyword>
<dbReference type="Pfam" id="PF01179">
    <property type="entry name" value="Cu_amine_oxid"/>
    <property type="match status" value="2"/>
</dbReference>
<reference evidence="11" key="1">
    <citation type="submission" date="2022-08" db="EMBL/GenBank/DDBJ databases">
        <authorList>
            <person name="Gutierrez-Valencia J."/>
        </authorList>
    </citation>
    <scope>NUCLEOTIDE SEQUENCE</scope>
</reference>
<dbReference type="GO" id="GO:0005507">
    <property type="term" value="F:copper ion binding"/>
    <property type="evidence" value="ECO:0007669"/>
    <property type="project" value="InterPro"/>
</dbReference>
<keyword evidence="2 6" id="KW-0479">Metal-binding</keyword>
<organism evidence="11 12">
    <name type="scientific">Linum tenue</name>
    <dbReference type="NCBI Taxonomy" id="586396"/>
    <lineage>
        <taxon>Eukaryota</taxon>
        <taxon>Viridiplantae</taxon>
        <taxon>Streptophyta</taxon>
        <taxon>Embryophyta</taxon>
        <taxon>Tracheophyta</taxon>
        <taxon>Spermatophyta</taxon>
        <taxon>Magnoliopsida</taxon>
        <taxon>eudicotyledons</taxon>
        <taxon>Gunneridae</taxon>
        <taxon>Pentapetalae</taxon>
        <taxon>rosids</taxon>
        <taxon>fabids</taxon>
        <taxon>Malpighiales</taxon>
        <taxon>Linaceae</taxon>
        <taxon>Linum</taxon>
    </lineage>
</organism>
<dbReference type="Gene3D" id="3.10.450.40">
    <property type="match status" value="2"/>
</dbReference>
<dbReference type="SUPFAM" id="SSF49998">
    <property type="entry name" value="Amine oxidase catalytic domain"/>
    <property type="match status" value="1"/>
</dbReference>
<evidence type="ECO:0000256" key="2">
    <source>
        <dbReference type="ARBA" id="ARBA00022723"/>
    </source>
</evidence>
<dbReference type="InterPro" id="IPR016182">
    <property type="entry name" value="Cu_amine_oxidase_N-reg"/>
</dbReference>
<name>A0AAV0MZ08_9ROSI</name>
<dbReference type="InterPro" id="IPR036460">
    <property type="entry name" value="Cu_amine_oxidase_C_sf"/>
</dbReference>
<evidence type="ECO:0000259" key="10">
    <source>
        <dbReference type="Pfam" id="PF02728"/>
    </source>
</evidence>
<dbReference type="FunFam" id="3.10.450.40:FF:000004">
    <property type="entry name" value="Amine oxidase"/>
    <property type="match status" value="1"/>
</dbReference>
<evidence type="ECO:0000256" key="3">
    <source>
        <dbReference type="ARBA" id="ARBA00022772"/>
    </source>
</evidence>
<dbReference type="EC" id="1.4.3.-" evidence="6"/>
<evidence type="ECO:0000256" key="5">
    <source>
        <dbReference type="ARBA" id="ARBA00023008"/>
    </source>
</evidence>
<comment type="cofactor">
    <cofactor evidence="6">
        <name>Cu cation</name>
        <dbReference type="ChEBI" id="CHEBI:23378"/>
    </cofactor>
    <text evidence="6">Contains 1 topaquinone per subunit.</text>
</comment>
<keyword evidence="12" id="KW-1185">Reference proteome</keyword>
<protein>
    <recommendedName>
        <fullName evidence="6">Amine oxidase</fullName>
        <ecNumber evidence="6">1.4.3.-</ecNumber>
    </recommendedName>
</protein>
<evidence type="ECO:0000256" key="1">
    <source>
        <dbReference type="ARBA" id="ARBA00007983"/>
    </source>
</evidence>
<evidence type="ECO:0000313" key="12">
    <source>
        <dbReference type="Proteomes" id="UP001154282"/>
    </source>
</evidence>
<dbReference type="EMBL" id="CAMGYJ010000007">
    <property type="protein sequence ID" value="CAI0451546.1"/>
    <property type="molecule type" value="Genomic_DNA"/>
</dbReference>
<dbReference type="PANTHER" id="PTHR10638">
    <property type="entry name" value="COPPER AMINE OXIDASE"/>
    <property type="match status" value="1"/>
</dbReference>